<accession>A0ABU2Y3X2</accession>
<evidence type="ECO:0000256" key="1">
    <source>
        <dbReference type="ARBA" id="ARBA00000799"/>
    </source>
</evidence>
<dbReference type="InterPro" id="IPR015890">
    <property type="entry name" value="Chorismate_C"/>
</dbReference>
<keyword evidence="4 7" id="KW-0413">Isomerase</keyword>
<evidence type="ECO:0000259" key="6">
    <source>
        <dbReference type="Pfam" id="PF00425"/>
    </source>
</evidence>
<reference evidence="7 8" key="1">
    <citation type="submission" date="2023-09" db="EMBL/GenBank/DDBJ databases">
        <authorList>
            <person name="Rey-Velasco X."/>
        </authorList>
    </citation>
    <scope>NUCLEOTIDE SEQUENCE [LARGE SCALE GENOMIC DNA]</scope>
    <source>
        <strain evidence="7 8">P050</strain>
    </source>
</reference>
<evidence type="ECO:0000313" key="7">
    <source>
        <dbReference type="EMBL" id="MDT0552495.1"/>
    </source>
</evidence>
<dbReference type="NCBIfam" id="TIGR00543">
    <property type="entry name" value="isochor_syn"/>
    <property type="match status" value="1"/>
</dbReference>
<sequence length="345" mass="39421">MSISNFIDENLKKELPFVVFRKGEHSKGIGYFQKEPENEGSFELDAPRFVFAPFNNEHESLSILLQNAKKEVFDTETNLEISKKQIVEETIVSEREYHVNLVRKGIDSIKGSDLRKVVLARKEQKEVGDLDPFITFQKMCARYPNAFVYLWYHPNSNIWMGATPERLIALKNNKFDVMALAATQEYTNTLEVSWGTKEREEHQFVVDYISDKINDFNIEVSKTYTVKAGSLLHLRADIEGEISKDSEGLEALINRLHPTPATCGLPKELAKDFILNNENFNREFYTGFLGELRPGTSDLYVNLRCMKVEGTKVSIFVGGGVTKDSDSEKEWLETVAKAKVMRNVL</sequence>
<dbReference type="SUPFAM" id="SSF56322">
    <property type="entry name" value="ADC synthase"/>
    <property type="match status" value="1"/>
</dbReference>
<comment type="caution">
    <text evidence="7">The sequence shown here is derived from an EMBL/GenBank/DDBJ whole genome shotgun (WGS) entry which is preliminary data.</text>
</comment>
<comment type="similarity">
    <text evidence="2">Belongs to the isochorismate synthase family.</text>
</comment>
<dbReference type="Proteomes" id="UP001252186">
    <property type="component" value="Unassembled WGS sequence"/>
</dbReference>
<name>A0ABU2Y3X2_9FLAO</name>
<dbReference type="InterPro" id="IPR004561">
    <property type="entry name" value="IsoChor_synthase"/>
</dbReference>
<dbReference type="Gene3D" id="3.60.120.10">
    <property type="entry name" value="Anthranilate synthase"/>
    <property type="match status" value="1"/>
</dbReference>
<dbReference type="EMBL" id="JAVRHV010000001">
    <property type="protein sequence ID" value="MDT0552495.1"/>
    <property type="molecule type" value="Genomic_DNA"/>
</dbReference>
<evidence type="ECO:0000256" key="5">
    <source>
        <dbReference type="ARBA" id="ARBA00041564"/>
    </source>
</evidence>
<dbReference type="PANTHER" id="PTHR42839:SF2">
    <property type="entry name" value="ISOCHORISMATE SYNTHASE ENTC"/>
    <property type="match status" value="1"/>
</dbReference>
<dbReference type="Pfam" id="PF00425">
    <property type="entry name" value="Chorismate_bind"/>
    <property type="match status" value="1"/>
</dbReference>
<dbReference type="GO" id="GO:0008909">
    <property type="term" value="F:isochorismate synthase activity"/>
    <property type="evidence" value="ECO:0007669"/>
    <property type="project" value="UniProtKB-EC"/>
</dbReference>
<comment type="catalytic activity">
    <reaction evidence="1">
        <text>chorismate = isochorismate</text>
        <dbReference type="Rhea" id="RHEA:18985"/>
        <dbReference type="ChEBI" id="CHEBI:29748"/>
        <dbReference type="ChEBI" id="CHEBI:29780"/>
        <dbReference type="EC" id="5.4.4.2"/>
    </reaction>
</comment>
<evidence type="ECO:0000256" key="2">
    <source>
        <dbReference type="ARBA" id="ARBA00005297"/>
    </source>
</evidence>
<dbReference type="EC" id="5.4.4.2" evidence="3"/>
<dbReference type="RefSeq" id="WP_311592363.1">
    <property type="nucleotide sequence ID" value="NZ_JAVRHV010000001.1"/>
</dbReference>
<evidence type="ECO:0000313" key="8">
    <source>
        <dbReference type="Proteomes" id="UP001252186"/>
    </source>
</evidence>
<protein>
    <recommendedName>
        <fullName evidence="3">isochorismate synthase</fullName>
        <ecNumber evidence="3">5.4.4.2</ecNumber>
    </recommendedName>
    <alternativeName>
        <fullName evidence="5">Isochorismate mutase</fullName>
    </alternativeName>
</protein>
<dbReference type="InterPro" id="IPR005801">
    <property type="entry name" value="ADC_synthase"/>
</dbReference>
<gene>
    <name evidence="7" type="ORF">RM519_04495</name>
</gene>
<dbReference type="PANTHER" id="PTHR42839">
    <property type="entry name" value="ISOCHORISMATE SYNTHASE ENTC"/>
    <property type="match status" value="1"/>
</dbReference>
<evidence type="ECO:0000256" key="3">
    <source>
        <dbReference type="ARBA" id="ARBA00012824"/>
    </source>
</evidence>
<proteinExistence type="inferred from homology"/>
<evidence type="ECO:0000256" key="4">
    <source>
        <dbReference type="ARBA" id="ARBA00023235"/>
    </source>
</evidence>
<keyword evidence="8" id="KW-1185">Reference proteome</keyword>
<organism evidence="7 8">
    <name type="scientific">Urechidicola vernalis</name>
    <dbReference type="NCBI Taxonomy" id="3075600"/>
    <lineage>
        <taxon>Bacteria</taxon>
        <taxon>Pseudomonadati</taxon>
        <taxon>Bacteroidota</taxon>
        <taxon>Flavobacteriia</taxon>
        <taxon>Flavobacteriales</taxon>
        <taxon>Flavobacteriaceae</taxon>
        <taxon>Urechidicola</taxon>
    </lineage>
</organism>
<feature type="domain" description="Chorismate-utilising enzyme C-terminal" evidence="6">
    <location>
        <begin position="97"/>
        <end position="337"/>
    </location>
</feature>